<dbReference type="GO" id="GO:0003700">
    <property type="term" value="F:DNA-binding transcription factor activity"/>
    <property type="evidence" value="ECO:0007669"/>
    <property type="project" value="TreeGrafter"/>
</dbReference>
<evidence type="ECO:0000256" key="2">
    <source>
        <dbReference type="ARBA" id="ARBA00023125"/>
    </source>
</evidence>
<dbReference type="AlphaFoldDB" id="A0A972GSY0"/>
<feature type="domain" description="HTH lacI-type" evidence="4">
    <location>
        <begin position="3"/>
        <end position="57"/>
    </location>
</feature>
<dbReference type="CDD" id="cd01392">
    <property type="entry name" value="HTH_LacI"/>
    <property type="match status" value="1"/>
</dbReference>
<dbReference type="Pfam" id="PF00356">
    <property type="entry name" value="LacI"/>
    <property type="match status" value="1"/>
</dbReference>
<dbReference type="InterPro" id="IPR000843">
    <property type="entry name" value="HTH_LacI"/>
</dbReference>
<evidence type="ECO:0000256" key="3">
    <source>
        <dbReference type="ARBA" id="ARBA00023163"/>
    </source>
</evidence>
<protein>
    <submittedName>
        <fullName evidence="5">Substrate-binding domain-containing protein</fullName>
    </submittedName>
</protein>
<proteinExistence type="predicted"/>
<dbReference type="RefSeq" id="WP_171653989.1">
    <property type="nucleotide sequence ID" value="NZ_WHOD01000080.1"/>
</dbReference>
<dbReference type="CDD" id="cd06267">
    <property type="entry name" value="PBP1_LacI_sugar_binding-like"/>
    <property type="match status" value="1"/>
</dbReference>
<keyword evidence="2" id="KW-0238">DNA-binding</keyword>
<dbReference type="PROSITE" id="PS50932">
    <property type="entry name" value="HTH_LACI_2"/>
    <property type="match status" value="1"/>
</dbReference>
<comment type="caution">
    <text evidence="5">The sequence shown here is derived from an EMBL/GenBank/DDBJ whole genome shotgun (WGS) entry which is preliminary data.</text>
</comment>
<organism evidence="5 6">
    <name type="scientific">Paenibacillus foliorum</name>
    <dbReference type="NCBI Taxonomy" id="2654974"/>
    <lineage>
        <taxon>Bacteria</taxon>
        <taxon>Bacillati</taxon>
        <taxon>Bacillota</taxon>
        <taxon>Bacilli</taxon>
        <taxon>Bacillales</taxon>
        <taxon>Paenibacillaceae</taxon>
        <taxon>Paenibacillus</taxon>
    </lineage>
</organism>
<dbReference type="Proteomes" id="UP000641588">
    <property type="component" value="Unassembled WGS sequence"/>
</dbReference>
<accession>A0A972GSY0</accession>
<evidence type="ECO:0000313" key="6">
    <source>
        <dbReference type="Proteomes" id="UP000641588"/>
    </source>
</evidence>
<evidence type="ECO:0000313" key="5">
    <source>
        <dbReference type="EMBL" id="NOU95758.1"/>
    </source>
</evidence>
<dbReference type="SMART" id="SM00354">
    <property type="entry name" value="HTH_LACI"/>
    <property type="match status" value="1"/>
</dbReference>
<reference evidence="5" key="1">
    <citation type="submission" date="2019-10" db="EMBL/GenBank/DDBJ databases">
        <title>Description of Paenibacillus glebae sp. nov.</title>
        <authorList>
            <person name="Carlier A."/>
            <person name="Qi S."/>
        </authorList>
    </citation>
    <scope>NUCLEOTIDE SEQUENCE</scope>
    <source>
        <strain evidence="5">LMG 31456</strain>
    </source>
</reference>
<dbReference type="Pfam" id="PF13377">
    <property type="entry name" value="Peripla_BP_3"/>
    <property type="match status" value="1"/>
</dbReference>
<dbReference type="PRINTS" id="PR00036">
    <property type="entry name" value="HTHLACI"/>
</dbReference>
<keyword evidence="3" id="KW-0804">Transcription</keyword>
<sequence length="338" mass="37110">MKPTIYDVAKEAGVAISTVSKVINKTGSIGKETKMKVLDTIRKLEYQPSVVASALTKKRIQTIGLLVPNIANPFMAEIARSIEDCGRALGFSLIICSTDNDLDKEIEYISILKQKYIDGIIIATGLKNDNAIKELIDSKIPVVMLSRDVPSLAVNTVVVDDFLGAYQATWFLKELEHEKIAMITEDVNFPAVKARVLGYQEALEEAGIRYDEKLVIKNNATYIDGIRAAQELLNLPDPPTAIFASTEVLAIGAIRGARELGFHVPKDLSVVGFDDTILASMFDPPITTVAQPIHDMGKKVIELLCDEINESKKVKQRIVLSPELVVRGTTSRNEKSLS</sequence>
<dbReference type="SUPFAM" id="SSF47413">
    <property type="entry name" value="lambda repressor-like DNA-binding domains"/>
    <property type="match status" value="1"/>
</dbReference>
<dbReference type="SUPFAM" id="SSF53822">
    <property type="entry name" value="Periplasmic binding protein-like I"/>
    <property type="match status" value="1"/>
</dbReference>
<evidence type="ECO:0000256" key="1">
    <source>
        <dbReference type="ARBA" id="ARBA00023015"/>
    </source>
</evidence>
<dbReference type="EMBL" id="WHOD01000080">
    <property type="protein sequence ID" value="NOU95758.1"/>
    <property type="molecule type" value="Genomic_DNA"/>
</dbReference>
<keyword evidence="6" id="KW-1185">Reference proteome</keyword>
<dbReference type="Gene3D" id="1.10.260.40">
    <property type="entry name" value="lambda repressor-like DNA-binding domains"/>
    <property type="match status" value="1"/>
</dbReference>
<dbReference type="PANTHER" id="PTHR30146:SF147">
    <property type="entry name" value="HTH-TYPE TRANSCRIPTIONAL REGULATOR DEGA"/>
    <property type="match status" value="1"/>
</dbReference>
<dbReference type="GO" id="GO:0000976">
    <property type="term" value="F:transcription cis-regulatory region binding"/>
    <property type="evidence" value="ECO:0007669"/>
    <property type="project" value="TreeGrafter"/>
</dbReference>
<dbReference type="Gene3D" id="3.40.50.2300">
    <property type="match status" value="2"/>
</dbReference>
<name>A0A972GSY0_9BACL</name>
<dbReference type="InterPro" id="IPR028082">
    <property type="entry name" value="Peripla_BP_I"/>
</dbReference>
<gene>
    <name evidence="5" type="ORF">GC093_21390</name>
</gene>
<keyword evidence="1" id="KW-0805">Transcription regulation</keyword>
<dbReference type="InterPro" id="IPR010982">
    <property type="entry name" value="Lambda_DNA-bd_dom_sf"/>
</dbReference>
<dbReference type="InterPro" id="IPR046335">
    <property type="entry name" value="LacI/GalR-like_sensor"/>
</dbReference>
<dbReference type="PANTHER" id="PTHR30146">
    <property type="entry name" value="LACI-RELATED TRANSCRIPTIONAL REPRESSOR"/>
    <property type="match status" value="1"/>
</dbReference>
<evidence type="ECO:0000259" key="4">
    <source>
        <dbReference type="PROSITE" id="PS50932"/>
    </source>
</evidence>